<comment type="similarity">
    <text evidence="2 6">Belongs to the SURF1 family.</text>
</comment>
<keyword evidence="6" id="KW-0999">Mitochondrion inner membrane</keyword>
<comment type="caution">
    <text evidence="7">The sequence shown here is derived from an EMBL/GenBank/DDBJ whole genome shotgun (WGS) entry which is preliminary data.</text>
</comment>
<dbReference type="EMBL" id="VIIS01000828">
    <property type="protein sequence ID" value="KAF0304586.1"/>
    <property type="molecule type" value="Genomic_DNA"/>
</dbReference>
<proteinExistence type="inferred from homology"/>
<dbReference type="AlphaFoldDB" id="A0A6A4WBB4"/>
<keyword evidence="8" id="KW-1185">Reference proteome</keyword>
<keyword evidence="6" id="KW-0496">Mitochondrion</keyword>
<dbReference type="PANTHER" id="PTHR23427:SF2">
    <property type="entry name" value="SURFEIT LOCUS PROTEIN 1"/>
    <property type="match status" value="1"/>
</dbReference>
<dbReference type="InterPro" id="IPR002994">
    <property type="entry name" value="Surf1/Shy1"/>
</dbReference>
<evidence type="ECO:0000256" key="6">
    <source>
        <dbReference type="RuleBase" id="RU363076"/>
    </source>
</evidence>
<evidence type="ECO:0000256" key="5">
    <source>
        <dbReference type="ARBA" id="ARBA00023136"/>
    </source>
</evidence>
<evidence type="ECO:0000256" key="1">
    <source>
        <dbReference type="ARBA" id="ARBA00004370"/>
    </source>
</evidence>
<keyword evidence="3" id="KW-0812">Transmembrane</keyword>
<evidence type="ECO:0000256" key="2">
    <source>
        <dbReference type="ARBA" id="ARBA00007165"/>
    </source>
</evidence>
<reference evidence="7 8" key="1">
    <citation type="submission" date="2019-07" db="EMBL/GenBank/DDBJ databases">
        <title>Draft genome assembly of a fouling barnacle, Amphibalanus amphitrite (Darwin, 1854): The first reference genome for Thecostraca.</title>
        <authorList>
            <person name="Kim W."/>
        </authorList>
    </citation>
    <scope>NUCLEOTIDE SEQUENCE [LARGE SCALE GENOMIC DNA]</scope>
    <source>
        <strain evidence="7">SNU_AA5</strain>
        <tissue evidence="7">Soma without cirri and trophi</tissue>
    </source>
</reference>
<organism evidence="7 8">
    <name type="scientific">Amphibalanus amphitrite</name>
    <name type="common">Striped barnacle</name>
    <name type="synonym">Balanus amphitrite</name>
    <dbReference type="NCBI Taxonomy" id="1232801"/>
    <lineage>
        <taxon>Eukaryota</taxon>
        <taxon>Metazoa</taxon>
        <taxon>Ecdysozoa</taxon>
        <taxon>Arthropoda</taxon>
        <taxon>Crustacea</taxon>
        <taxon>Multicrustacea</taxon>
        <taxon>Cirripedia</taxon>
        <taxon>Thoracica</taxon>
        <taxon>Thoracicalcarea</taxon>
        <taxon>Balanomorpha</taxon>
        <taxon>Balanoidea</taxon>
        <taxon>Balanidae</taxon>
        <taxon>Amphibalaninae</taxon>
        <taxon>Amphibalanus</taxon>
    </lineage>
</organism>
<keyword evidence="5" id="KW-0472">Membrane</keyword>
<protein>
    <recommendedName>
        <fullName evidence="6">SURF1-like protein</fullName>
    </recommendedName>
</protein>
<evidence type="ECO:0000313" key="7">
    <source>
        <dbReference type="EMBL" id="KAF0304586.1"/>
    </source>
</evidence>
<keyword evidence="4" id="KW-1133">Transmembrane helix</keyword>
<dbReference type="GO" id="GO:0033617">
    <property type="term" value="P:mitochondrial respiratory chain complex IV assembly"/>
    <property type="evidence" value="ECO:0007669"/>
    <property type="project" value="TreeGrafter"/>
</dbReference>
<accession>A0A6A4WBB4</accession>
<gene>
    <name evidence="7" type="primary">Surf1</name>
    <name evidence="7" type="ORF">FJT64_023585</name>
</gene>
<dbReference type="OrthoDB" id="10040024at2759"/>
<dbReference type="CDD" id="cd06662">
    <property type="entry name" value="SURF1"/>
    <property type="match status" value="1"/>
</dbReference>
<dbReference type="Proteomes" id="UP000440578">
    <property type="component" value="Unassembled WGS sequence"/>
</dbReference>
<name>A0A6A4WBB4_AMPAM</name>
<dbReference type="InterPro" id="IPR045214">
    <property type="entry name" value="Surf1/Surf4"/>
</dbReference>
<dbReference type="PANTHER" id="PTHR23427">
    <property type="entry name" value="SURFEIT LOCUS PROTEIN"/>
    <property type="match status" value="1"/>
</dbReference>
<dbReference type="PROSITE" id="PS50895">
    <property type="entry name" value="SURF1"/>
    <property type="match status" value="1"/>
</dbReference>
<dbReference type="Pfam" id="PF02104">
    <property type="entry name" value="SURF1"/>
    <property type="match status" value="1"/>
</dbReference>
<evidence type="ECO:0000256" key="4">
    <source>
        <dbReference type="ARBA" id="ARBA00022989"/>
    </source>
</evidence>
<evidence type="ECO:0000313" key="8">
    <source>
        <dbReference type="Proteomes" id="UP000440578"/>
    </source>
</evidence>
<dbReference type="GO" id="GO:0005743">
    <property type="term" value="C:mitochondrial inner membrane"/>
    <property type="evidence" value="ECO:0007669"/>
    <property type="project" value="UniProtKB-SubCell"/>
</dbReference>
<evidence type="ECO:0000256" key="3">
    <source>
        <dbReference type="ARBA" id="ARBA00022692"/>
    </source>
</evidence>
<sequence length="144" mass="15988">MHVPRAKRRGVSLETIAISRLSELAALEYRPVRVRGSYDHSREMYIGPRSLIVSGGDEELGRSGLLSAGRSGVQVVTPFRVAGSDTEILVNRGWVPTKMMAPSTRQQGQIEGEHDIVGVVRRTETRSQFMPANSSTTNNMFLYR</sequence>
<comment type="subcellular location">
    <subcellularLocation>
        <location evidence="1">Membrane</location>
    </subcellularLocation>
    <subcellularLocation>
        <location evidence="6">Mitochondrion inner membrane</location>
        <topology evidence="6">Multi-pass membrane protein</topology>
    </subcellularLocation>
</comment>
<comment type="function">
    <text evidence="6">Probably involved in the biogenesis of the COX complex.</text>
</comment>